<comment type="caution">
    <text evidence="2">The sequence shown here is derived from an EMBL/GenBank/DDBJ whole genome shotgun (WGS) entry which is preliminary data.</text>
</comment>
<gene>
    <name evidence="2" type="ORF">IFM46972_03272</name>
</gene>
<organism evidence="2 3">
    <name type="scientific">Aspergillus udagawae</name>
    <dbReference type="NCBI Taxonomy" id="91492"/>
    <lineage>
        <taxon>Eukaryota</taxon>
        <taxon>Fungi</taxon>
        <taxon>Dikarya</taxon>
        <taxon>Ascomycota</taxon>
        <taxon>Pezizomycotina</taxon>
        <taxon>Eurotiomycetes</taxon>
        <taxon>Eurotiomycetidae</taxon>
        <taxon>Eurotiales</taxon>
        <taxon>Aspergillaceae</taxon>
        <taxon>Aspergillus</taxon>
        <taxon>Aspergillus subgen. Fumigati</taxon>
    </lineage>
</organism>
<name>A0A8H3ND01_9EURO</name>
<proteinExistence type="predicted"/>
<dbReference type="Proteomes" id="UP000465221">
    <property type="component" value="Unassembled WGS sequence"/>
</dbReference>
<accession>A0A8H3ND01</accession>
<evidence type="ECO:0000256" key="1">
    <source>
        <dbReference type="SAM" id="MobiDB-lite"/>
    </source>
</evidence>
<dbReference type="EMBL" id="BLKC01000017">
    <property type="protein sequence ID" value="GFF31595.1"/>
    <property type="molecule type" value="Genomic_DNA"/>
</dbReference>
<evidence type="ECO:0000313" key="2">
    <source>
        <dbReference type="EMBL" id="GFF31595.1"/>
    </source>
</evidence>
<dbReference type="AlphaFoldDB" id="A0A8H3ND01"/>
<evidence type="ECO:0000313" key="3">
    <source>
        <dbReference type="Proteomes" id="UP000465221"/>
    </source>
</evidence>
<feature type="region of interest" description="Disordered" evidence="1">
    <location>
        <begin position="1"/>
        <end position="23"/>
    </location>
</feature>
<protein>
    <submittedName>
        <fullName evidence="2">Exo-beta-1,3-glucanase, putative</fullName>
    </submittedName>
</protein>
<sequence>MLGFWKASSWLPSRPDPDEDDDQRVLLLPKDCHSIPLTSLRTGPRDGLPFTKVLQQRYVHFGIGGAGNTCNQSDQLRSGCIG</sequence>
<reference evidence="2 3" key="1">
    <citation type="submission" date="2020-01" db="EMBL/GenBank/DDBJ databases">
        <title>Draft genome sequence of Aspergillus udagawae IFM 46972.</title>
        <authorList>
            <person name="Takahashi H."/>
            <person name="Yaguchi T."/>
        </authorList>
    </citation>
    <scope>NUCLEOTIDE SEQUENCE [LARGE SCALE GENOMIC DNA]</scope>
    <source>
        <strain evidence="2 3">IFM 46972</strain>
    </source>
</reference>